<accession>A0A6L9Y7S0</accession>
<name>A0A6L9Y7S0_9BURK</name>
<keyword evidence="1" id="KW-0472">Membrane</keyword>
<sequence>MNDDLYNFWKDAYQNYFQNLVDFEEKVVVPEDHTTYSNYQNKFPETNELKAILEECNNILRLAHKRNIILEYDISISFRLKIELLKNQIKEASKSSAYDDGYILVCNDRNQIIQWKEQAKELLTNMQSIFLPLFFEKAIEYEEKVLSDKEQIETIKNTETINKLSSKFTEVRKTTESKNLLFIGGIVIAILLFIRVLRVSSMPEYFDFYYLLSFYLKRASILILATTLLIFLMKLRKEYFNLSQHYLHKEVLSGAFINFQEQIDKLPESVKQQKQELNIKLLEVTINELGKNPLDNIEKGNKNDDQIQFTHEILKELLAKFPNLKY</sequence>
<keyword evidence="1" id="KW-1133">Transmembrane helix</keyword>
<feature type="transmembrane region" description="Helical" evidence="1">
    <location>
        <begin position="180"/>
        <end position="197"/>
    </location>
</feature>
<gene>
    <name evidence="2" type="ORF">F9B74_05880</name>
</gene>
<dbReference type="RefSeq" id="WP_163764438.1">
    <property type="nucleotide sequence ID" value="NZ_JAAGYR010000010.1"/>
</dbReference>
<reference evidence="2 3" key="1">
    <citation type="submission" date="2020-02" db="EMBL/GenBank/DDBJ databases">
        <title>Pelistega sp. NLN82 were isolated from wild rodents of the Hainan Island.</title>
        <authorList>
            <person name="Niu N."/>
            <person name="Zhou J."/>
        </authorList>
    </citation>
    <scope>NUCLEOTIDE SEQUENCE [LARGE SCALE GENOMIC DNA]</scope>
    <source>
        <strain evidence="2 3">NLN82</strain>
    </source>
</reference>
<protein>
    <submittedName>
        <fullName evidence="2">Uncharacterized protein</fullName>
    </submittedName>
</protein>
<dbReference type="EMBL" id="JAAGYR010000010">
    <property type="protein sequence ID" value="NEN75854.1"/>
    <property type="molecule type" value="Genomic_DNA"/>
</dbReference>
<dbReference type="Proteomes" id="UP000477651">
    <property type="component" value="Unassembled WGS sequence"/>
</dbReference>
<evidence type="ECO:0000313" key="3">
    <source>
        <dbReference type="Proteomes" id="UP000477651"/>
    </source>
</evidence>
<keyword evidence="1" id="KW-0812">Transmembrane</keyword>
<comment type="caution">
    <text evidence="2">The sequence shown here is derived from an EMBL/GenBank/DDBJ whole genome shotgun (WGS) entry which is preliminary data.</text>
</comment>
<dbReference type="AlphaFoldDB" id="A0A6L9Y7S0"/>
<evidence type="ECO:0000256" key="1">
    <source>
        <dbReference type="SAM" id="Phobius"/>
    </source>
</evidence>
<organism evidence="2 3">
    <name type="scientific">Pelistega ratti</name>
    <dbReference type="NCBI Taxonomy" id="2652177"/>
    <lineage>
        <taxon>Bacteria</taxon>
        <taxon>Pseudomonadati</taxon>
        <taxon>Pseudomonadota</taxon>
        <taxon>Betaproteobacteria</taxon>
        <taxon>Burkholderiales</taxon>
        <taxon>Alcaligenaceae</taxon>
        <taxon>Pelistega</taxon>
    </lineage>
</organism>
<keyword evidence="3" id="KW-1185">Reference proteome</keyword>
<proteinExistence type="predicted"/>
<feature type="transmembrane region" description="Helical" evidence="1">
    <location>
        <begin position="209"/>
        <end position="232"/>
    </location>
</feature>
<evidence type="ECO:0000313" key="2">
    <source>
        <dbReference type="EMBL" id="NEN75854.1"/>
    </source>
</evidence>